<evidence type="ECO:0000256" key="1">
    <source>
        <dbReference type="ARBA" id="ARBA00001947"/>
    </source>
</evidence>
<dbReference type="InterPro" id="IPR014436">
    <property type="entry name" value="Extradiol_dOase_DODA"/>
</dbReference>
<dbReference type="PIRSF" id="PIRSF006157">
    <property type="entry name" value="Doxgns_DODA"/>
    <property type="match status" value="1"/>
</dbReference>
<dbReference type="EMBL" id="FOSK01000001">
    <property type="protein sequence ID" value="SFJ93179.1"/>
    <property type="molecule type" value="Genomic_DNA"/>
</dbReference>
<feature type="domain" description="Extradiol ring-cleavage dioxygenase class III enzyme subunit B" evidence="6">
    <location>
        <begin position="21"/>
        <end position="255"/>
    </location>
</feature>
<evidence type="ECO:0000256" key="3">
    <source>
        <dbReference type="ARBA" id="ARBA00022723"/>
    </source>
</evidence>
<dbReference type="RefSeq" id="WP_093516236.1">
    <property type="nucleotide sequence ID" value="NZ_FOSK01000001.1"/>
</dbReference>
<dbReference type="InterPro" id="IPR004183">
    <property type="entry name" value="Xdiol_dOase_suB"/>
</dbReference>
<keyword evidence="8" id="KW-1185">Reference proteome</keyword>
<dbReference type="PANTHER" id="PTHR30096:SF0">
    <property type="entry name" value="4,5-DOPA DIOXYGENASE EXTRADIOL-LIKE PROTEIN"/>
    <property type="match status" value="1"/>
</dbReference>
<evidence type="ECO:0000259" key="6">
    <source>
        <dbReference type="Pfam" id="PF02900"/>
    </source>
</evidence>
<comment type="caution">
    <text evidence="7">The sequence shown here is derived from an EMBL/GenBank/DDBJ whole genome shotgun (WGS) entry which is preliminary data.</text>
</comment>
<evidence type="ECO:0000313" key="8">
    <source>
        <dbReference type="Proteomes" id="UP000199598"/>
    </source>
</evidence>
<sequence length="258" mass="28580">MKQSPLFLPHGAPDLAIRPELEAHQFLKNLCVSEVKPNAIVIISPHWQTDRLVITSAGPLKTIHDFRGFSQQLYDMQYTADAPSWLVARTHDAITRYGLTVCEDNSWGLDHGAWVPLSLAFPKADIPVVQISLPYAYGSEESYNLGRALAPLADEGILVIGSGALTHNFAEVAANGDVPDWALEFDHWVSDLAERGETCALLSSSNHKYYQKALPTDEHFLPLLVAFGAAGEKSFGEKLHESFTYRSISMSAFRFHSR</sequence>
<comment type="cofactor">
    <cofactor evidence="1">
        <name>Zn(2+)</name>
        <dbReference type="ChEBI" id="CHEBI:29105"/>
    </cofactor>
</comment>
<protein>
    <submittedName>
        <fullName evidence="7">4,5-DOPA dioxygenase extradiol</fullName>
    </submittedName>
</protein>
<evidence type="ECO:0000313" key="7">
    <source>
        <dbReference type="EMBL" id="SFJ93179.1"/>
    </source>
</evidence>
<accession>A0A1I3VDV3</accession>
<keyword evidence="3" id="KW-0479">Metal-binding</keyword>
<proteinExistence type="inferred from homology"/>
<reference evidence="7 8" key="1">
    <citation type="submission" date="2016-10" db="EMBL/GenBank/DDBJ databases">
        <authorList>
            <person name="Varghese N."/>
            <person name="Submissions S."/>
        </authorList>
    </citation>
    <scope>NUCLEOTIDE SEQUENCE [LARGE SCALE GENOMIC DNA]</scope>
    <source>
        <strain evidence="7 8">DSM 16392</strain>
    </source>
</reference>
<dbReference type="Proteomes" id="UP000199598">
    <property type="component" value="Unassembled WGS sequence"/>
</dbReference>
<dbReference type="Gene3D" id="3.40.830.10">
    <property type="entry name" value="LigB-like"/>
    <property type="match status" value="1"/>
</dbReference>
<evidence type="ECO:0000256" key="5">
    <source>
        <dbReference type="ARBA" id="ARBA00023002"/>
    </source>
</evidence>
<dbReference type="CDD" id="cd07363">
    <property type="entry name" value="45_DOPA_Dioxygenase"/>
    <property type="match status" value="1"/>
</dbReference>
<dbReference type="Pfam" id="PF02900">
    <property type="entry name" value="LigB"/>
    <property type="match status" value="1"/>
</dbReference>
<dbReference type="SUPFAM" id="SSF53213">
    <property type="entry name" value="LigB-like"/>
    <property type="match status" value="1"/>
</dbReference>
<evidence type="ECO:0000256" key="2">
    <source>
        <dbReference type="ARBA" id="ARBA00007581"/>
    </source>
</evidence>
<comment type="similarity">
    <text evidence="2">Belongs to the DODA-type extradiol aromatic ring-opening dioxygenase family.</text>
</comment>
<organism evidence="7 8">
    <name type="scientific">Pseudovibrio ascidiaceicola</name>
    <dbReference type="NCBI Taxonomy" id="285279"/>
    <lineage>
        <taxon>Bacteria</taxon>
        <taxon>Pseudomonadati</taxon>
        <taxon>Pseudomonadota</taxon>
        <taxon>Alphaproteobacteria</taxon>
        <taxon>Hyphomicrobiales</taxon>
        <taxon>Stappiaceae</taxon>
        <taxon>Pseudovibrio</taxon>
    </lineage>
</organism>
<gene>
    <name evidence="7" type="ORF">SAMN04488518_101327</name>
</gene>
<keyword evidence="5" id="KW-0560">Oxidoreductase</keyword>
<dbReference type="GO" id="GO:0051213">
    <property type="term" value="F:dioxygenase activity"/>
    <property type="evidence" value="ECO:0007669"/>
    <property type="project" value="UniProtKB-KW"/>
</dbReference>
<keyword evidence="7" id="KW-0223">Dioxygenase</keyword>
<name>A0A1I3VDV3_9HYPH</name>
<keyword evidence="4" id="KW-0862">Zinc</keyword>
<evidence type="ECO:0000256" key="4">
    <source>
        <dbReference type="ARBA" id="ARBA00022833"/>
    </source>
</evidence>
<dbReference type="PANTHER" id="PTHR30096">
    <property type="entry name" value="4,5-DOPA DIOXYGENASE EXTRADIOL-LIKE PROTEIN"/>
    <property type="match status" value="1"/>
</dbReference>